<dbReference type="SMART" id="SM00343">
    <property type="entry name" value="ZnF_C2HC"/>
    <property type="match status" value="2"/>
</dbReference>
<feature type="region of interest" description="Disordered" evidence="1">
    <location>
        <begin position="568"/>
        <end position="591"/>
    </location>
</feature>
<feature type="compositionally biased region" description="Basic and acidic residues" evidence="1">
    <location>
        <begin position="250"/>
        <end position="262"/>
    </location>
</feature>
<evidence type="ECO:0000259" key="2">
    <source>
        <dbReference type="SMART" id="SM00343"/>
    </source>
</evidence>
<organism evidence="3 4">
    <name type="scientific">Reticulomyxa filosa</name>
    <dbReference type="NCBI Taxonomy" id="46433"/>
    <lineage>
        <taxon>Eukaryota</taxon>
        <taxon>Sar</taxon>
        <taxon>Rhizaria</taxon>
        <taxon>Retaria</taxon>
        <taxon>Foraminifera</taxon>
        <taxon>Monothalamids</taxon>
        <taxon>Reticulomyxidae</taxon>
        <taxon>Reticulomyxa</taxon>
    </lineage>
</organism>
<dbReference type="EMBL" id="ASPP01041124">
    <property type="protein sequence ID" value="ETO00408.1"/>
    <property type="molecule type" value="Genomic_DNA"/>
</dbReference>
<feature type="region of interest" description="Disordered" evidence="1">
    <location>
        <begin position="87"/>
        <end position="134"/>
    </location>
</feature>
<feature type="region of interest" description="Disordered" evidence="1">
    <location>
        <begin position="244"/>
        <end position="264"/>
    </location>
</feature>
<dbReference type="InterPro" id="IPR001878">
    <property type="entry name" value="Znf_CCHC"/>
</dbReference>
<keyword evidence="4" id="KW-1185">Reference proteome</keyword>
<dbReference type="SUPFAM" id="SSF57756">
    <property type="entry name" value="Retrovirus zinc finger-like domains"/>
    <property type="match status" value="1"/>
</dbReference>
<feature type="domain" description="CCHC-type" evidence="2">
    <location>
        <begin position="379"/>
        <end position="395"/>
    </location>
</feature>
<feature type="compositionally biased region" description="Polar residues" evidence="1">
    <location>
        <begin position="570"/>
        <end position="584"/>
    </location>
</feature>
<evidence type="ECO:0000313" key="3">
    <source>
        <dbReference type="EMBL" id="ETO00408.1"/>
    </source>
</evidence>
<accession>X6LEL5</accession>
<proteinExistence type="predicted"/>
<feature type="compositionally biased region" description="Low complexity" evidence="1">
    <location>
        <begin position="466"/>
        <end position="480"/>
    </location>
</feature>
<reference evidence="3 4" key="1">
    <citation type="journal article" date="2013" name="Curr. Biol.">
        <title>The Genome of the Foraminiferan Reticulomyxa filosa.</title>
        <authorList>
            <person name="Glockner G."/>
            <person name="Hulsmann N."/>
            <person name="Schleicher M."/>
            <person name="Noegel A.A."/>
            <person name="Eichinger L."/>
            <person name="Gallinger C."/>
            <person name="Pawlowski J."/>
            <person name="Sierra R."/>
            <person name="Euteneuer U."/>
            <person name="Pillet L."/>
            <person name="Moustafa A."/>
            <person name="Platzer M."/>
            <person name="Groth M."/>
            <person name="Szafranski K."/>
            <person name="Schliwa M."/>
        </authorList>
    </citation>
    <scope>NUCLEOTIDE SEQUENCE [LARGE SCALE GENOMIC DNA]</scope>
</reference>
<feature type="domain" description="CCHC-type" evidence="2">
    <location>
        <begin position="398"/>
        <end position="414"/>
    </location>
</feature>
<gene>
    <name evidence="3" type="ORF">RFI_37040</name>
</gene>
<evidence type="ECO:0000256" key="1">
    <source>
        <dbReference type="SAM" id="MobiDB-lite"/>
    </source>
</evidence>
<dbReference type="OrthoDB" id="10022108at2759"/>
<feature type="region of interest" description="Disordered" evidence="1">
    <location>
        <begin position="460"/>
        <end position="514"/>
    </location>
</feature>
<sequence length="591" mass="68613">MKFTSIRNKIKKKKIKFLSDQENSRNTTFLDCAVNVPGTLQVCGVEMASTKSDYNNDPSENYRRNVGRIRWDHNENENVPALEHMNTDQDDFHLPNQRRPSIDLSSPYYGKQKRQRPDDDDDKENDQMQRTKKIRMNSDIGLQVSLSLNNSDERKEELNDKNIWKKSRKIRREYFCNKLPTLVVTPVNGISFKSQTSVLKLFGQNGKNIKVHTFSTTWRTMYVHFDVKTSVERLQEIANSFNQLQQENMEEPKSSEPESEKKKPQRIMACSVFSANYAKFQKEKRSQDVKNPDINRFVLLKNVSLRESETEILETLKEQNLNVEKVERFKGLPMVKVLFSNSQDVRQVLQGGSIQIGFELASCEPFDQNRNRPKSHFRQCRKCFGLNHYAKECTKKQKCKYCGKVNHKSENCFHKRKQSKYKCILCHGKHPSDSILCPVIQKVRKDIGVNLSRKEKHIILKKEQKGNSNENKIGNNSNNIQILSKNKESKPTKKLEAPKLINSEPNGDGKNKKNEINKISKNQNQSQNRQQDNNQNNDANEISQLRKEIADLRSIVKQLSDSLQKLAPLLQTQKNEKGNISQKTSDMEFDQ</sequence>
<name>X6LEL5_RETFI</name>
<dbReference type="GO" id="GO:0008270">
    <property type="term" value="F:zinc ion binding"/>
    <property type="evidence" value="ECO:0007669"/>
    <property type="project" value="InterPro"/>
</dbReference>
<feature type="compositionally biased region" description="Basic and acidic residues" evidence="1">
    <location>
        <begin position="485"/>
        <end position="497"/>
    </location>
</feature>
<comment type="caution">
    <text evidence="3">The sequence shown here is derived from an EMBL/GenBank/DDBJ whole genome shotgun (WGS) entry which is preliminary data.</text>
</comment>
<protein>
    <recommendedName>
        <fullName evidence="2">CCHC-type domain-containing protein</fullName>
    </recommendedName>
</protein>
<dbReference type="InterPro" id="IPR036875">
    <property type="entry name" value="Znf_CCHC_sf"/>
</dbReference>
<dbReference type="AlphaFoldDB" id="X6LEL5"/>
<dbReference type="GO" id="GO:0003676">
    <property type="term" value="F:nucleic acid binding"/>
    <property type="evidence" value="ECO:0007669"/>
    <property type="project" value="InterPro"/>
</dbReference>
<evidence type="ECO:0000313" key="4">
    <source>
        <dbReference type="Proteomes" id="UP000023152"/>
    </source>
</evidence>
<dbReference type="Proteomes" id="UP000023152">
    <property type="component" value="Unassembled WGS sequence"/>
</dbReference>